<organism evidence="2 3">
    <name type="scientific">Streptomyces lycii</name>
    <dbReference type="NCBI Taxonomy" id="2654337"/>
    <lineage>
        <taxon>Bacteria</taxon>
        <taxon>Bacillati</taxon>
        <taxon>Actinomycetota</taxon>
        <taxon>Actinomycetes</taxon>
        <taxon>Kitasatosporales</taxon>
        <taxon>Streptomycetaceae</taxon>
        <taxon>Streptomyces</taxon>
    </lineage>
</organism>
<reference evidence="2 3" key="1">
    <citation type="submission" date="2019-10" db="EMBL/GenBank/DDBJ databases">
        <title>Streptomyces tenebrisbrunneis sp.nov., an endogenous actinomycete isolated from of Lycium ruthenicum.</title>
        <authorList>
            <person name="Ma L."/>
        </authorList>
    </citation>
    <scope>NUCLEOTIDE SEQUENCE [LARGE SCALE GENOMIC DNA]</scope>
    <source>
        <strain evidence="2 3">TRM 66187</strain>
    </source>
</reference>
<dbReference type="Proteomes" id="UP000621266">
    <property type="component" value="Unassembled WGS sequence"/>
</dbReference>
<proteinExistence type="predicted"/>
<dbReference type="RefSeq" id="WP_170315883.1">
    <property type="nucleotide sequence ID" value="NZ_WHPN01000312.1"/>
</dbReference>
<evidence type="ECO:0000256" key="1">
    <source>
        <dbReference type="SAM" id="MobiDB-lite"/>
    </source>
</evidence>
<name>A0ABQ7FEM9_9ACTN</name>
<sequence>MPPTAPNPPIYQDLVDEHGDVLAELRRVMEETRNAAAEALDWSDMRDPATPPPGT</sequence>
<evidence type="ECO:0000313" key="3">
    <source>
        <dbReference type="Proteomes" id="UP000621266"/>
    </source>
</evidence>
<dbReference type="EMBL" id="WHPN01000312">
    <property type="protein sequence ID" value="KAF4407499.1"/>
    <property type="molecule type" value="Genomic_DNA"/>
</dbReference>
<accession>A0ABQ7FEM9</accession>
<keyword evidence="3" id="KW-1185">Reference proteome</keyword>
<feature type="region of interest" description="Disordered" evidence="1">
    <location>
        <begin position="36"/>
        <end position="55"/>
    </location>
</feature>
<gene>
    <name evidence="2" type="ORF">GCU69_19165</name>
</gene>
<protein>
    <submittedName>
        <fullName evidence="2">Uncharacterized protein</fullName>
    </submittedName>
</protein>
<evidence type="ECO:0000313" key="2">
    <source>
        <dbReference type="EMBL" id="KAF4407499.1"/>
    </source>
</evidence>
<comment type="caution">
    <text evidence="2">The sequence shown here is derived from an EMBL/GenBank/DDBJ whole genome shotgun (WGS) entry which is preliminary data.</text>
</comment>